<sequence>MAQPMKLSFTQDVGETSPAKREAVGALRITADGRKFRYAKAGSSPVPAGSLVMAPAAVAAHTGRAATPAAIGDRVVSLVVGAAPVAENAYEDGYLQVAANDGGGRQHRILSNTACPAGGTTVITLAEPVRAALTATSVVSLIPSPWCGAAVSASEENLPAGVAVCDVPARHYFFAQTGGVACCLAAGTAAVGSMLVPGPAAGSLAAMNASLDVDQPVAGVAFAAAFADGKHQPCLLTLD</sequence>
<name>A0A4P6HSB6_9BACT</name>
<keyword evidence="2" id="KW-1185">Reference proteome</keyword>
<evidence type="ECO:0000313" key="1">
    <source>
        <dbReference type="EMBL" id="QAZ69080.1"/>
    </source>
</evidence>
<dbReference type="RefSeq" id="WP_129355129.1">
    <property type="nucleotide sequence ID" value="NZ_CP026538.1"/>
</dbReference>
<gene>
    <name evidence="1" type="ORF">C3Y92_18290</name>
</gene>
<dbReference type="Proteomes" id="UP000293296">
    <property type="component" value="Chromosome"/>
</dbReference>
<dbReference type="OrthoDB" id="5451096at2"/>
<dbReference type="AlphaFoldDB" id="A0A4P6HSB6"/>
<reference evidence="1 2" key="1">
    <citation type="submission" date="2018-02" db="EMBL/GenBank/DDBJ databases">
        <title>Genome sequence of Desulfovibrio carbinolicus DSM 3852.</title>
        <authorList>
            <person name="Wilbanks E."/>
            <person name="Skennerton C.T."/>
            <person name="Orphan V.J."/>
        </authorList>
    </citation>
    <scope>NUCLEOTIDE SEQUENCE [LARGE SCALE GENOMIC DNA]</scope>
    <source>
        <strain evidence="1 2">DSM 3852</strain>
    </source>
</reference>
<proteinExistence type="predicted"/>
<dbReference type="EMBL" id="CP026538">
    <property type="protein sequence ID" value="QAZ69080.1"/>
    <property type="molecule type" value="Genomic_DNA"/>
</dbReference>
<organism evidence="1 2">
    <name type="scientific">Solidesulfovibrio carbinolicus</name>
    <dbReference type="NCBI Taxonomy" id="296842"/>
    <lineage>
        <taxon>Bacteria</taxon>
        <taxon>Pseudomonadati</taxon>
        <taxon>Thermodesulfobacteriota</taxon>
        <taxon>Desulfovibrionia</taxon>
        <taxon>Desulfovibrionales</taxon>
        <taxon>Desulfovibrionaceae</taxon>
        <taxon>Solidesulfovibrio</taxon>
    </lineage>
</organism>
<protein>
    <submittedName>
        <fullName evidence="1">Uncharacterized protein</fullName>
    </submittedName>
</protein>
<dbReference type="KEGG" id="dcb:C3Y92_18290"/>
<evidence type="ECO:0000313" key="2">
    <source>
        <dbReference type="Proteomes" id="UP000293296"/>
    </source>
</evidence>
<accession>A0A4P6HSB6</accession>